<keyword evidence="1" id="KW-1133">Transmembrane helix</keyword>
<keyword evidence="1" id="KW-0472">Membrane</keyword>
<keyword evidence="1" id="KW-0812">Transmembrane</keyword>
<evidence type="ECO:0000259" key="2">
    <source>
        <dbReference type="Pfam" id="PF04892"/>
    </source>
</evidence>
<dbReference type="PIRSF" id="PIRSF019083">
    <property type="entry name" value="UCP019083_VanZ"/>
    <property type="match status" value="1"/>
</dbReference>
<dbReference type="NCBIfam" id="NF037970">
    <property type="entry name" value="vanZ_1"/>
    <property type="match status" value="1"/>
</dbReference>
<feature type="transmembrane region" description="Helical" evidence="1">
    <location>
        <begin position="133"/>
        <end position="153"/>
    </location>
</feature>
<evidence type="ECO:0000313" key="4">
    <source>
        <dbReference type="Proteomes" id="UP001623592"/>
    </source>
</evidence>
<accession>A0ABW8T9N6</accession>
<dbReference type="PANTHER" id="PTHR28008">
    <property type="entry name" value="DOMAIN PROTEIN, PUTATIVE (AFU_ORTHOLOGUE AFUA_3G10980)-RELATED"/>
    <property type="match status" value="1"/>
</dbReference>
<feature type="domain" description="VanZ-like" evidence="2">
    <location>
        <begin position="6"/>
        <end position="149"/>
    </location>
</feature>
<dbReference type="InterPro" id="IPR006976">
    <property type="entry name" value="VanZ-like"/>
</dbReference>
<gene>
    <name evidence="3" type="ORF">ACJDT4_01660</name>
</gene>
<organism evidence="3 4">
    <name type="scientific">Clostridium neuense</name>
    <dbReference type="NCBI Taxonomy" id="1728934"/>
    <lineage>
        <taxon>Bacteria</taxon>
        <taxon>Bacillati</taxon>
        <taxon>Bacillota</taxon>
        <taxon>Clostridia</taxon>
        <taxon>Eubacteriales</taxon>
        <taxon>Clostridiaceae</taxon>
        <taxon>Clostridium</taxon>
    </lineage>
</organism>
<name>A0ABW8T9N6_9CLOT</name>
<proteinExistence type="predicted"/>
<keyword evidence="4" id="KW-1185">Reference proteome</keyword>
<dbReference type="EMBL" id="JBJIAA010000001">
    <property type="protein sequence ID" value="MFL0249115.1"/>
    <property type="molecule type" value="Genomic_DNA"/>
</dbReference>
<reference evidence="3 4" key="1">
    <citation type="submission" date="2024-11" db="EMBL/GenBank/DDBJ databases">
        <authorList>
            <person name="Heng Y.C."/>
            <person name="Lim A.C.H."/>
            <person name="Lee J.K.Y."/>
            <person name="Kittelmann S."/>
        </authorList>
    </citation>
    <scope>NUCLEOTIDE SEQUENCE [LARGE SCALE GENOMIC DNA]</scope>
    <source>
        <strain evidence="3 4">WILCCON 0114</strain>
    </source>
</reference>
<feature type="transmembrane region" description="Helical" evidence="1">
    <location>
        <begin position="76"/>
        <end position="93"/>
    </location>
</feature>
<dbReference type="InterPro" id="IPR016747">
    <property type="entry name" value="Phosphotransbutyrylase"/>
</dbReference>
<feature type="transmembrane region" description="Helical" evidence="1">
    <location>
        <begin position="100"/>
        <end position="121"/>
    </location>
</feature>
<protein>
    <submittedName>
        <fullName evidence="3">VanZ family protein</fullName>
    </submittedName>
</protein>
<dbReference type="RefSeq" id="WP_406785789.1">
    <property type="nucleotide sequence ID" value="NZ_JBJIAA010000001.1"/>
</dbReference>
<sequence>MKKVIFIGVCLVWFCFIFYNSSQNGDKSNSKSFNIVNTIREELRSIKGESKEDYSKLPQNQRDENINLFIRKNAHAFEYCVLAALVTVLLFHFGMEGRGAIVYILFICLLYAVLDEFHQLYVPGRTSQVKDVLIDFVGANIGMWLSYFIYYVILKRKKKKV</sequence>
<dbReference type="Proteomes" id="UP001623592">
    <property type="component" value="Unassembled WGS sequence"/>
</dbReference>
<comment type="caution">
    <text evidence="3">The sequence shown here is derived from an EMBL/GenBank/DDBJ whole genome shotgun (WGS) entry which is preliminary data.</text>
</comment>
<dbReference type="Pfam" id="PF04892">
    <property type="entry name" value="VanZ"/>
    <property type="match status" value="1"/>
</dbReference>
<evidence type="ECO:0000313" key="3">
    <source>
        <dbReference type="EMBL" id="MFL0249115.1"/>
    </source>
</evidence>
<dbReference type="PANTHER" id="PTHR28008:SF1">
    <property type="entry name" value="DOMAIN PROTEIN, PUTATIVE (AFU_ORTHOLOGUE AFUA_3G10980)-RELATED"/>
    <property type="match status" value="1"/>
</dbReference>
<evidence type="ECO:0000256" key="1">
    <source>
        <dbReference type="SAM" id="Phobius"/>
    </source>
</evidence>